<dbReference type="Gene3D" id="3.10.180.10">
    <property type="entry name" value="2,3-Dihydroxybiphenyl 1,2-Dioxygenase, domain 1"/>
    <property type="match status" value="1"/>
</dbReference>
<dbReference type="SUPFAM" id="SSF54593">
    <property type="entry name" value="Glyoxalase/Bleomycin resistance protein/Dihydroxybiphenyl dioxygenase"/>
    <property type="match status" value="1"/>
</dbReference>
<dbReference type="Pfam" id="PF00903">
    <property type="entry name" value="Glyoxalase"/>
    <property type="match status" value="1"/>
</dbReference>
<gene>
    <name evidence="2" type="ORF">EUBVEN_01159</name>
</gene>
<evidence type="ECO:0000259" key="1">
    <source>
        <dbReference type="Pfam" id="PF00903"/>
    </source>
</evidence>
<feature type="domain" description="Glyoxalase/fosfomycin resistance/dioxygenase" evidence="1">
    <location>
        <begin position="22"/>
        <end position="47"/>
    </location>
</feature>
<dbReference type="AlphaFoldDB" id="A5Z627"/>
<comment type="caution">
    <text evidence="2">The sequence shown here is derived from an EMBL/GenBank/DDBJ whole genome shotgun (WGS) entry which is preliminary data.</text>
</comment>
<sequence length="55" mass="6783">MKDKFLMFEEIYMNFKMVYENYNVFDLKKSLDFYEKALGLKEVRRKEAVALTIYQ</sequence>
<accession>A5Z627</accession>
<protein>
    <recommendedName>
        <fullName evidence="1">Glyoxalase/fosfomycin resistance/dioxygenase domain-containing protein</fullName>
    </recommendedName>
</protein>
<reference evidence="2 3" key="1">
    <citation type="submission" date="2007-03" db="EMBL/GenBank/DDBJ databases">
        <authorList>
            <person name="Fulton L."/>
            <person name="Clifton S."/>
            <person name="Fulton B."/>
            <person name="Xu J."/>
            <person name="Minx P."/>
            <person name="Pepin K.H."/>
            <person name="Johnson M."/>
            <person name="Thiruvilangam P."/>
            <person name="Bhonagiri V."/>
            <person name="Nash W.E."/>
            <person name="Mardis E.R."/>
            <person name="Wilson R.K."/>
        </authorList>
    </citation>
    <scope>NUCLEOTIDE SEQUENCE [LARGE SCALE GENOMIC DNA]</scope>
    <source>
        <strain evidence="2 3">ATCC 27560</strain>
    </source>
</reference>
<dbReference type="STRING" id="411463.EUBVEN_01159"/>
<organism evidence="2 3">
    <name type="scientific">Eubacterium ventriosum ATCC 27560</name>
    <dbReference type="NCBI Taxonomy" id="411463"/>
    <lineage>
        <taxon>Bacteria</taxon>
        <taxon>Bacillati</taxon>
        <taxon>Bacillota</taxon>
        <taxon>Clostridia</taxon>
        <taxon>Eubacteriales</taxon>
        <taxon>Eubacteriaceae</taxon>
        <taxon>Eubacterium</taxon>
    </lineage>
</organism>
<reference evidence="2 3" key="2">
    <citation type="submission" date="2007-04" db="EMBL/GenBank/DDBJ databases">
        <title>Draft genome sequence of Eubacterium ventriosum (ATCC 27560).</title>
        <authorList>
            <person name="Sudarsanam P."/>
            <person name="Ley R."/>
            <person name="Guruge J."/>
            <person name="Turnbaugh P.J."/>
            <person name="Mahowald M."/>
            <person name="Liep D."/>
            <person name="Gordon J."/>
        </authorList>
    </citation>
    <scope>NUCLEOTIDE SEQUENCE [LARGE SCALE GENOMIC DNA]</scope>
    <source>
        <strain evidence="2 3">ATCC 27560</strain>
    </source>
</reference>
<dbReference type="Proteomes" id="UP000006000">
    <property type="component" value="Unassembled WGS sequence"/>
</dbReference>
<evidence type="ECO:0000313" key="2">
    <source>
        <dbReference type="EMBL" id="EDM51594.1"/>
    </source>
</evidence>
<dbReference type="InterPro" id="IPR004360">
    <property type="entry name" value="Glyas_Fos-R_dOase_dom"/>
</dbReference>
<name>A5Z627_9FIRM</name>
<dbReference type="EMBL" id="AAVL02000032">
    <property type="protein sequence ID" value="EDM51594.1"/>
    <property type="molecule type" value="Genomic_DNA"/>
</dbReference>
<proteinExistence type="predicted"/>
<dbReference type="InterPro" id="IPR029068">
    <property type="entry name" value="Glyas_Bleomycin-R_OHBP_Dase"/>
</dbReference>
<evidence type="ECO:0000313" key="3">
    <source>
        <dbReference type="Proteomes" id="UP000006000"/>
    </source>
</evidence>
<dbReference type="HOGENOM" id="CLU_3025539_0_0_9"/>